<comment type="caution">
    <text evidence="2">The sequence shown here is derived from an EMBL/GenBank/DDBJ whole genome shotgun (WGS) entry which is preliminary data.</text>
</comment>
<feature type="compositionally biased region" description="Basic and acidic residues" evidence="1">
    <location>
        <begin position="1159"/>
        <end position="1179"/>
    </location>
</feature>
<feature type="compositionally biased region" description="Low complexity" evidence="1">
    <location>
        <begin position="1074"/>
        <end position="1084"/>
    </location>
</feature>
<feature type="region of interest" description="Disordered" evidence="1">
    <location>
        <begin position="1011"/>
        <end position="1136"/>
    </location>
</feature>
<reference evidence="2 3" key="1">
    <citation type="submission" date="2016-02" db="EMBL/GenBank/DDBJ databases">
        <title>Genome analysis of coral dinoflagellate symbionts highlights evolutionary adaptations to a symbiotic lifestyle.</title>
        <authorList>
            <person name="Aranda M."/>
            <person name="Li Y."/>
            <person name="Liew Y.J."/>
            <person name="Baumgarten S."/>
            <person name="Simakov O."/>
            <person name="Wilson M."/>
            <person name="Piel J."/>
            <person name="Ashoor H."/>
            <person name="Bougouffa S."/>
            <person name="Bajic V.B."/>
            <person name="Ryu T."/>
            <person name="Ravasi T."/>
            <person name="Bayer T."/>
            <person name="Micklem G."/>
            <person name="Kim H."/>
            <person name="Bhak J."/>
            <person name="Lajeunesse T.C."/>
            <person name="Voolstra C.R."/>
        </authorList>
    </citation>
    <scope>NUCLEOTIDE SEQUENCE [LARGE SCALE GENOMIC DNA]</scope>
    <source>
        <strain evidence="2 3">CCMP2467</strain>
    </source>
</reference>
<feature type="compositionally biased region" description="Acidic residues" evidence="1">
    <location>
        <begin position="1317"/>
        <end position="1337"/>
    </location>
</feature>
<feature type="compositionally biased region" description="Low complexity" evidence="1">
    <location>
        <begin position="1289"/>
        <end position="1304"/>
    </location>
</feature>
<keyword evidence="3" id="KW-1185">Reference proteome</keyword>
<evidence type="ECO:0000256" key="1">
    <source>
        <dbReference type="SAM" id="MobiDB-lite"/>
    </source>
</evidence>
<feature type="compositionally biased region" description="Basic residues" evidence="1">
    <location>
        <begin position="1305"/>
        <end position="1314"/>
    </location>
</feature>
<feature type="compositionally biased region" description="Basic and acidic residues" evidence="1">
    <location>
        <begin position="1025"/>
        <end position="1038"/>
    </location>
</feature>
<dbReference type="OrthoDB" id="427378at2759"/>
<proteinExistence type="predicted"/>
<gene>
    <name evidence="2" type="ORF">AK812_SmicGene32433</name>
</gene>
<dbReference type="Proteomes" id="UP000186817">
    <property type="component" value="Unassembled WGS sequence"/>
</dbReference>
<evidence type="ECO:0000313" key="2">
    <source>
        <dbReference type="EMBL" id="OLP86452.1"/>
    </source>
</evidence>
<sequence length="1536" mass="170739">MRRPCTRLPLAVTAAELPRLLEASDSSALVSSAAGHEACPVERRLRLSCFVALPEASISAPSDALPIAAGPESCSAGPALSGQVAPAEFVLRPPDLVALVPIAAGLEVWLLKLSYESAACMIYRSEQQKSMPQKPMPQQGADARASFAWLVWLHAQAIEPAMASPGAAAVAQTCAEADDPDHSPAAASIKKTTACERGPSAKGVTYLIKLWRRSRHRKSVLVKLYWRKAKLAKLCSRHAAALQFVQWAQMQAQGYRPTPWEGKRKKAAREWQDAHVLRWYETGFVPRFLGARLVVELMVARQLGEDPEKLLARVSSKSAPRTRSFCVSVRIAGPQKSARETLRQFPVFVGDYWEQHRSQRFLQTEVLGGGKKRELNYDLQRYSYGVPDFQELLRRTCFHKGCRVLLPDMACAFRALTGHVYDGIPSATGPGTHAGRRLLARGVTEQQLLETCRSELNDVRAVEAISQELCRRPCAKERAVTCGDVQQLSGGLQGFTGIPGPSLESKGLRHSCQIIITQVAGSAQLLGATRAAARSLDTAATLQSILCVSVSKQDGIGSDVGSSDEETNDPLVAEDQSRFAAWSSFTAATVKKFIHDSGATDKQALAAVPTHFRPFGVGSKNFDHPCQILAVRTTPLSKSKLAVTMDIYRGSIVRKTHKTKLYSMPLESQFVKQLHLIFLEPDDTMPDDENGNYVSFKATCAGVHFCCDPHAEAGHVLFEVPPANYTVDADNEKMRVHMNVLVVKQLLKFQAPVLQEVNPKHNAAKATAAPVYSELSFNKGKVGMRNISDYMHHMLALYEETTGRRVSHLQAKRKQFQVLVLLAGCRHRPWTYRPFNAASLQEDLAKLPQTARELALRAGRLQTWAEAYHLLGDAGGTNLLLLVKRMLMRRYLDVDSDALLDVPPGGCAVPTQGELGRTLGRLPYFGVLYDKVEVKWLNDEEEQFEFYDDLRQTYGAENDKGHGAFGRHVAKSFEDFANWGDSLPTNEAAAKLSRDEFQQLQAGLQLLTLKDEGLDKPSSAQQDLGKSEPGKSNDLEKSPRKKLKKHDSDDVSLNSFGLPRMFDSPEDSKKKPGKVSSSSTGPVGLEKPSSSLAVVAFEPELVSRRRSGSRVPEKKEDLADLLGYSADPAKDDNWGRSWEAWKSSSWDWEAWESPGRPSSWHDEAWKSQDWRSHDSHEAWKSQGSSSKDEAWKSQSSQSKAWKSRGDDDEEETLNSHQRPSGSGTTSKARQERRKNKQWAALEKKAQEHVPDNVEDMQAHLEQMEKAKSKMENRLAELQHEEQQGLGKASSSSSSSRNRSTSKSSQKNKKKKKKMSTVEEEPEEVPDWEADTDVEEKEDQLGKADDSTSDASRSAVLSKRGKLGARSSGDEPGKKPKIVLKPKRPTVQIDYHNCLEKQVSVPKAHWQALLALVKACDYYICSYVTKKSREDEVELHLLDVQKEMLKFDPEAKRLRAVYVYEKTGELGKASVAYTNDADYIIDDSWRVIKECVDWKVTKVAFAVQTPEQDHHRFRGVPKVEVVKDIVQAVNLILDLEK</sequence>
<feature type="compositionally biased region" description="Basic and acidic residues" evidence="1">
    <location>
        <begin position="1241"/>
        <end position="1282"/>
    </location>
</feature>
<organism evidence="2 3">
    <name type="scientific">Symbiodinium microadriaticum</name>
    <name type="common">Dinoflagellate</name>
    <name type="synonym">Zooxanthella microadriatica</name>
    <dbReference type="NCBI Taxonomy" id="2951"/>
    <lineage>
        <taxon>Eukaryota</taxon>
        <taxon>Sar</taxon>
        <taxon>Alveolata</taxon>
        <taxon>Dinophyceae</taxon>
        <taxon>Suessiales</taxon>
        <taxon>Symbiodiniaceae</taxon>
        <taxon>Symbiodinium</taxon>
    </lineage>
</organism>
<evidence type="ECO:0000313" key="3">
    <source>
        <dbReference type="Proteomes" id="UP000186817"/>
    </source>
</evidence>
<feature type="compositionally biased region" description="Polar residues" evidence="1">
    <location>
        <begin position="1214"/>
        <end position="1227"/>
    </location>
</feature>
<accession>A0A1Q9CU41</accession>
<feature type="region of interest" description="Disordered" evidence="1">
    <location>
        <begin position="1150"/>
        <end position="1377"/>
    </location>
</feature>
<protein>
    <submittedName>
        <fullName evidence="2">Uncharacterized protein</fullName>
    </submittedName>
</protein>
<dbReference type="EMBL" id="LSRX01000915">
    <property type="protein sequence ID" value="OLP86452.1"/>
    <property type="molecule type" value="Genomic_DNA"/>
</dbReference>
<name>A0A1Q9CU41_SYMMI</name>